<dbReference type="RefSeq" id="WP_005882190.1">
    <property type="nucleotide sequence ID" value="NZ_CP019430.1"/>
</dbReference>
<dbReference type="Pfam" id="PF00892">
    <property type="entry name" value="EamA"/>
    <property type="match status" value="2"/>
</dbReference>
<evidence type="ECO:0000256" key="5">
    <source>
        <dbReference type="ARBA" id="ARBA00023136"/>
    </source>
</evidence>
<keyword evidence="3 6" id="KW-0812">Transmembrane</keyword>
<dbReference type="SUPFAM" id="SSF103481">
    <property type="entry name" value="Multidrug resistance efflux transporter EmrE"/>
    <property type="match status" value="2"/>
</dbReference>
<keyword evidence="5 6" id="KW-0472">Membrane</keyword>
<evidence type="ECO:0000256" key="1">
    <source>
        <dbReference type="ARBA" id="ARBA00004651"/>
    </source>
</evidence>
<dbReference type="PANTHER" id="PTHR42920">
    <property type="entry name" value="OS03G0707200 PROTEIN-RELATED"/>
    <property type="match status" value="1"/>
</dbReference>
<evidence type="ECO:0000256" key="3">
    <source>
        <dbReference type="ARBA" id="ARBA00022692"/>
    </source>
</evidence>
<dbReference type="InterPro" id="IPR000620">
    <property type="entry name" value="EamA_dom"/>
</dbReference>
<feature type="transmembrane region" description="Helical" evidence="6">
    <location>
        <begin position="146"/>
        <end position="169"/>
    </location>
</feature>
<feature type="transmembrane region" description="Helical" evidence="6">
    <location>
        <begin position="95"/>
        <end position="114"/>
    </location>
</feature>
<feature type="transmembrane region" description="Helical" evidence="6">
    <location>
        <begin position="121"/>
        <end position="140"/>
    </location>
</feature>
<feature type="transmembrane region" description="Helical" evidence="6">
    <location>
        <begin position="241"/>
        <end position="261"/>
    </location>
</feature>
<feature type="transmembrane region" description="Helical" evidence="6">
    <location>
        <begin position="7"/>
        <end position="25"/>
    </location>
</feature>
<dbReference type="GeneID" id="77134216"/>
<keyword evidence="4 6" id="KW-1133">Transmembrane helix</keyword>
<feature type="transmembrane region" description="Helical" evidence="6">
    <location>
        <begin position="267"/>
        <end position="286"/>
    </location>
</feature>
<feature type="transmembrane region" description="Helical" evidence="6">
    <location>
        <begin position="181"/>
        <end position="199"/>
    </location>
</feature>
<dbReference type="Proteomes" id="UP000005089">
    <property type="component" value="Unassembled WGS sequence"/>
</dbReference>
<accession>C3XC25</accession>
<dbReference type="InterPro" id="IPR037185">
    <property type="entry name" value="EmrE-like"/>
</dbReference>
<evidence type="ECO:0000313" key="8">
    <source>
        <dbReference type="EMBL" id="EEO30751.1"/>
    </source>
</evidence>
<dbReference type="AlphaFoldDB" id="C3XC25"/>
<proteinExistence type="predicted"/>
<evidence type="ECO:0000313" key="9">
    <source>
        <dbReference type="Proteomes" id="UP000005089"/>
    </source>
</evidence>
<name>C3XC25_OXAFO</name>
<dbReference type="HOGENOM" id="CLU_033863_9_3_4"/>
<dbReference type="OrthoDB" id="9806889at2"/>
<feature type="domain" description="EamA" evidence="7">
    <location>
        <begin position="5"/>
        <end position="138"/>
    </location>
</feature>
<dbReference type="InterPro" id="IPR051258">
    <property type="entry name" value="Diverse_Substrate_Transporter"/>
</dbReference>
<feature type="transmembrane region" description="Helical" evidence="6">
    <location>
        <begin position="37"/>
        <end position="55"/>
    </location>
</feature>
<feature type="transmembrane region" description="Helical" evidence="6">
    <location>
        <begin position="67"/>
        <end position="89"/>
    </location>
</feature>
<evidence type="ECO:0000256" key="2">
    <source>
        <dbReference type="ARBA" id="ARBA00022475"/>
    </source>
</evidence>
<comment type="subcellular location">
    <subcellularLocation>
        <location evidence="1">Cell membrane</location>
        <topology evidence="1">Multi-pass membrane protein</topology>
    </subcellularLocation>
</comment>
<evidence type="ECO:0000256" key="6">
    <source>
        <dbReference type="SAM" id="Phobius"/>
    </source>
</evidence>
<dbReference type="PANTHER" id="PTHR42920:SF5">
    <property type="entry name" value="EAMA DOMAIN-CONTAINING PROTEIN"/>
    <property type="match status" value="1"/>
</dbReference>
<protein>
    <submittedName>
        <fullName evidence="8">Putative membrane protein</fullName>
    </submittedName>
</protein>
<dbReference type="eggNOG" id="COG0697">
    <property type="taxonomic scope" value="Bacteria"/>
</dbReference>
<gene>
    <name evidence="8" type="ORF">OFBG_01779</name>
</gene>
<sequence>MNKVKGYLYGCISSATYGLVPLFTLPLMSRGMHYDSILFYRYFFATLFLGGVLKLTGKSFRLERADILPLMGLGSLFALSSLFLFMSYLYMESGIASTILFFYPILVTLIMAIFFKEKITWATITSIMLAFVGIGLLYKGDKGMPLSMFGIFIVFLSALAYALYIVGVNKTRVNTMDGDKLTFYALLVGSGIFFIKLKFGTNLEMISGFDSWFDVVMLALVPTVVSCVAMVWAVHNVGSTVTAILGALEPLTAVFVGIVVFHEPLTVNMAVGIFMIILAVIVIILGKSLNMSLAAIKAFAHKITQK</sequence>
<dbReference type="GO" id="GO:0005886">
    <property type="term" value="C:plasma membrane"/>
    <property type="evidence" value="ECO:0007669"/>
    <property type="project" value="UniProtKB-SubCell"/>
</dbReference>
<evidence type="ECO:0000256" key="4">
    <source>
        <dbReference type="ARBA" id="ARBA00022989"/>
    </source>
</evidence>
<organism evidence="8 9">
    <name type="scientific">Oxalobacter formigenes OXCC13</name>
    <dbReference type="NCBI Taxonomy" id="556269"/>
    <lineage>
        <taxon>Bacteria</taxon>
        <taxon>Pseudomonadati</taxon>
        <taxon>Pseudomonadota</taxon>
        <taxon>Betaproteobacteria</taxon>
        <taxon>Burkholderiales</taxon>
        <taxon>Oxalobacteraceae</taxon>
        <taxon>Oxalobacter</taxon>
    </lineage>
</organism>
<keyword evidence="9" id="KW-1185">Reference proteome</keyword>
<reference evidence="8 9" key="1">
    <citation type="submission" date="2009-02" db="EMBL/GenBank/DDBJ databases">
        <title>The Genome Sequence of Oxalobacter formigenes OXCC13.</title>
        <authorList>
            <consortium name="The Broad Institute Genome Sequencing Platform"/>
            <person name="Ward D."/>
            <person name="Young S.K."/>
            <person name="Kodira C.D."/>
            <person name="Zeng Q."/>
            <person name="Koehrsen M."/>
            <person name="Alvarado L."/>
            <person name="Berlin A."/>
            <person name="Borenstein D."/>
            <person name="Chen Z."/>
            <person name="Engels R."/>
            <person name="Freedman E."/>
            <person name="Gellesch M."/>
            <person name="Goldberg J."/>
            <person name="Griggs A."/>
            <person name="Gujja S."/>
            <person name="Heiman D."/>
            <person name="Hepburn T."/>
            <person name="Howarth C."/>
            <person name="Jen D."/>
            <person name="Larson L."/>
            <person name="Lewis B."/>
            <person name="Mehta T."/>
            <person name="Park D."/>
            <person name="Pearson M."/>
            <person name="Roberts A."/>
            <person name="Saif S."/>
            <person name="Shea T."/>
            <person name="Shenoy N."/>
            <person name="Sisk P."/>
            <person name="Stolte C."/>
            <person name="Sykes S."/>
            <person name="Walk T."/>
            <person name="White J."/>
            <person name="Yandava C."/>
            <person name="Allison M.J."/>
            <person name="Lander E."/>
            <person name="Nusbaum C."/>
            <person name="Galagan J."/>
            <person name="Birren B."/>
        </authorList>
    </citation>
    <scope>NUCLEOTIDE SEQUENCE [LARGE SCALE GENOMIC DNA]</scope>
    <source>
        <strain evidence="8 9">OXCC13</strain>
    </source>
</reference>
<dbReference type="STRING" id="847.BRW83_0306"/>
<evidence type="ECO:0000259" key="7">
    <source>
        <dbReference type="Pfam" id="PF00892"/>
    </source>
</evidence>
<dbReference type="Gene3D" id="1.10.3730.20">
    <property type="match status" value="2"/>
</dbReference>
<feature type="domain" description="EamA" evidence="7">
    <location>
        <begin position="148"/>
        <end position="284"/>
    </location>
</feature>
<dbReference type="EMBL" id="GG658170">
    <property type="protein sequence ID" value="EEO30751.1"/>
    <property type="molecule type" value="Genomic_DNA"/>
</dbReference>
<keyword evidence="2" id="KW-1003">Cell membrane</keyword>
<feature type="transmembrane region" description="Helical" evidence="6">
    <location>
        <begin position="211"/>
        <end position="234"/>
    </location>
</feature>